<dbReference type="RefSeq" id="WP_277900067.1">
    <property type="nucleotide sequence ID" value="NZ_JAPMUA010000003.1"/>
</dbReference>
<keyword evidence="2" id="KW-1185">Reference proteome</keyword>
<sequence>MKKHSGMRPHDIVILLKIIAKGKEQWYMKDIANELYISQSEVSESLNRSMMAGLIASNKKRVLMSAVQEFVFFGLKYVYPQKPGAMVRGIVTAHSAMPLVNKIQSNQNFVWPYSEGSQRGFSVEPLHPNVPKACLKDVKLYELLSLLDAIRLGSVREQKMAMDELKERLN</sequence>
<proteinExistence type="predicted"/>
<evidence type="ECO:0000313" key="1">
    <source>
        <dbReference type="EMBL" id="MDG3586019.1"/>
    </source>
</evidence>
<dbReference type="EMBL" id="JAPMUA010000003">
    <property type="protein sequence ID" value="MDG3586019.1"/>
    <property type="molecule type" value="Genomic_DNA"/>
</dbReference>
<gene>
    <name evidence="1" type="ORF">OSR52_09065</name>
</gene>
<accession>A0ABT6FRX5</accession>
<reference evidence="1" key="1">
    <citation type="submission" date="2022-11" db="EMBL/GenBank/DDBJ databases">
        <title>High-quality draft genome sequence of Galbibacter sp. strain CMA-7.</title>
        <authorList>
            <person name="Wei L."/>
            <person name="Dong C."/>
            <person name="Shao Z."/>
        </authorList>
    </citation>
    <scope>NUCLEOTIDE SEQUENCE</scope>
    <source>
        <strain evidence="1">CMA-7</strain>
    </source>
</reference>
<evidence type="ECO:0008006" key="3">
    <source>
        <dbReference type="Google" id="ProtNLM"/>
    </source>
</evidence>
<organism evidence="1 2">
    <name type="scientific">Galbibacter pacificus</name>
    <dbReference type="NCBI Taxonomy" id="2996052"/>
    <lineage>
        <taxon>Bacteria</taxon>
        <taxon>Pseudomonadati</taxon>
        <taxon>Bacteroidota</taxon>
        <taxon>Flavobacteriia</taxon>
        <taxon>Flavobacteriales</taxon>
        <taxon>Flavobacteriaceae</taxon>
        <taxon>Galbibacter</taxon>
    </lineage>
</organism>
<comment type="caution">
    <text evidence="1">The sequence shown here is derived from an EMBL/GenBank/DDBJ whole genome shotgun (WGS) entry which is preliminary data.</text>
</comment>
<evidence type="ECO:0000313" key="2">
    <source>
        <dbReference type="Proteomes" id="UP001153642"/>
    </source>
</evidence>
<name>A0ABT6FRX5_9FLAO</name>
<protein>
    <recommendedName>
        <fullName evidence="3">MarR family transcriptional regulator</fullName>
    </recommendedName>
</protein>
<dbReference type="Proteomes" id="UP001153642">
    <property type="component" value="Unassembled WGS sequence"/>
</dbReference>